<feature type="domain" description="Aminoglycoside phosphotransferase" evidence="1">
    <location>
        <begin position="55"/>
        <end position="291"/>
    </location>
</feature>
<dbReference type="EC" id="2.7.1.-" evidence="2"/>
<accession>A0ABT9DDM2</accession>
<dbReference type="RefSeq" id="WP_304602202.1">
    <property type="nucleotide sequence ID" value="NZ_JAUQYP010000002.1"/>
</dbReference>
<protein>
    <submittedName>
        <fullName evidence="2">Aminoglycoside phosphotransferase family protein</fullName>
        <ecNumber evidence="2">2.7.1.-</ecNumber>
    </submittedName>
</protein>
<organism evidence="2 3">
    <name type="scientific">Actinotalea lenta</name>
    <dbReference type="NCBI Taxonomy" id="3064654"/>
    <lineage>
        <taxon>Bacteria</taxon>
        <taxon>Bacillati</taxon>
        <taxon>Actinomycetota</taxon>
        <taxon>Actinomycetes</taxon>
        <taxon>Micrococcales</taxon>
        <taxon>Cellulomonadaceae</taxon>
        <taxon>Actinotalea</taxon>
    </lineage>
</organism>
<dbReference type="SUPFAM" id="SSF56112">
    <property type="entry name" value="Protein kinase-like (PK-like)"/>
    <property type="match status" value="1"/>
</dbReference>
<evidence type="ECO:0000313" key="3">
    <source>
        <dbReference type="Proteomes" id="UP001232536"/>
    </source>
</evidence>
<keyword evidence="2" id="KW-0808">Transferase</keyword>
<reference evidence="2 3" key="1">
    <citation type="submission" date="2023-07" db="EMBL/GenBank/DDBJ databases">
        <title>Description of novel actinomycetes strains, isolated from tidal flat sediment.</title>
        <authorList>
            <person name="Lu C."/>
        </authorList>
    </citation>
    <scope>NUCLEOTIDE SEQUENCE [LARGE SCALE GENOMIC DNA]</scope>
    <source>
        <strain evidence="2 3">SYSU T00b441</strain>
    </source>
</reference>
<dbReference type="Pfam" id="PF01636">
    <property type="entry name" value="APH"/>
    <property type="match status" value="1"/>
</dbReference>
<dbReference type="InterPro" id="IPR051678">
    <property type="entry name" value="AGP_Transferase"/>
</dbReference>
<comment type="caution">
    <text evidence="2">The sequence shown here is derived from an EMBL/GenBank/DDBJ whole genome shotgun (WGS) entry which is preliminary data.</text>
</comment>
<dbReference type="PANTHER" id="PTHR21310">
    <property type="entry name" value="AMINOGLYCOSIDE PHOSPHOTRANSFERASE-RELATED-RELATED"/>
    <property type="match status" value="1"/>
</dbReference>
<evidence type="ECO:0000313" key="2">
    <source>
        <dbReference type="EMBL" id="MDO8108504.1"/>
    </source>
</evidence>
<dbReference type="InterPro" id="IPR011009">
    <property type="entry name" value="Kinase-like_dom_sf"/>
</dbReference>
<dbReference type="Gene3D" id="3.90.1200.10">
    <property type="match status" value="1"/>
</dbReference>
<dbReference type="InterPro" id="IPR002575">
    <property type="entry name" value="Aminoglycoside_PTrfase"/>
</dbReference>
<evidence type="ECO:0000259" key="1">
    <source>
        <dbReference type="Pfam" id="PF01636"/>
    </source>
</evidence>
<keyword evidence="3" id="KW-1185">Reference proteome</keyword>
<name>A0ABT9DDM2_9CELL</name>
<dbReference type="Proteomes" id="UP001232536">
    <property type="component" value="Unassembled WGS sequence"/>
</dbReference>
<dbReference type="GO" id="GO:0016740">
    <property type="term" value="F:transferase activity"/>
    <property type="evidence" value="ECO:0007669"/>
    <property type="project" value="UniProtKB-KW"/>
</dbReference>
<dbReference type="EMBL" id="JAUQYP010000002">
    <property type="protein sequence ID" value="MDO8108504.1"/>
    <property type="molecule type" value="Genomic_DNA"/>
</dbReference>
<proteinExistence type="predicted"/>
<sequence>METAQWRAGRAMQFYPKADAVDAPSGALADAPDADVVLEACRRSGIEIVSVEPVHPGGTFHALFRGVDCRGHSVVVKCGLTESTRASLAIEAELSDVLAGADVPHARVLSADVTSGYAPFPFMIMSALDGEPLTTFDGDDARLSRVFGPYAFALRQTHSVQGNGFGLLSGVESSFPQAASMQWWGYVRSRLGDHCSILVAGGVITEWERDSILSVFEQVPKELASGLAPRLLHGDCGMHNAVYDGRAVALIDWEDAVLGDPLFEVAGWATFQPRRRWDAFFRSYFGHDWIPGPLFWIYFLRIALAKQVVRLRFGYQDRPGRTPAVERIFTALDHLVP</sequence>
<gene>
    <name evidence="2" type="ORF">Q6348_15005</name>
</gene>